<dbReference type="GO" id="GO:0016020">
    <property type="term" value="C:membrane"/>
    <property type="evidence" value="ECO:0007669"/>
    <property type="project" value="TreeGrafter"/>
</dbReference>
<dbReference type="EMBL" id="JYOM01000009">
    <property type="protein sequence ID" value="KKD47134.1"/>
    <property type="molecule type" value="Genomic_DNA"/>
</dbReference>
<dbReference type="PANTHER" id="PTHR44196:SF1">
    <property type="entry name" value="DEHYDROGENASE_REDUCTASE SDR FAMILY MEMBER 7B"/>
    <property type="match status" value="1"/>
</dbReference>
<dbReference type="InterPro" id="IPR020904">
    <property type="entry name" value="Sc_DH/Rdtase_CS"/>
</dbReference>
<evidence type="ECO:0000256" key="1">
    <source>
        <dbReference type="ARBA" id="ARBA00006484"/>
    </source>
</evidence>
<evidence type="ECO:0000256" key="3">
    <source>
        <dbReference type="RuleBase" id="RU000363"/>
    </source>
</evidence>
<dbReference type="Pfam" id="PF00106">
    <property type="entry name" value="adh_short"/>
    <property type="match status" value="1"/>
</dbReference>
<evidence type="ECO:0000313" key="4">
    <source>
        <dbReference type="EMBL" id="KKD47134.1"/>
    </source>
</evidence>
<proteinExistence type="inferred from homology"/>
<dbReference type="RefSeq" id="WP_046326105.1">
    <property type="nucleotide sequence ID" value="NZ_CP034772.1"/>
</dbReference>
<dbReference type="FunFam" id="3.40.50.720:FF:000047">
    <property type="entry name" value="NADP-dependent L-serine/L-allo-threonine dehydrogenase"/>
    <property type="match status" value="1"/>
</dbReference>
<evidence type="ECO:0000313" key="7">
    <source>
        <dbReference type="Proteomes" id="UP000523362"/>
    </source>
</evidence>
<dbReference type="PROSITE" id="PS00061">
    <property type="entry name" value="ADH_SHORT"/>
    <property type="match status" value="1"/>
</dbReference>
<protein>
    <submittedName>
        <fullName evidence="4 5">Oxidoreductase</fullName>
    </submittedName>
</protein>
<dbReference type="Proteomes" id="UP000523362">
    <property type="component" value="Unassembled WGS sequence"/>
</dbReference>
<dbReference type="EMBL" id="JAARRG010000005">
    <property type="protein sequence ID" value="MBC1486456.1"/>
    <property type="molecule type" value="Genomic_DNA"/>
</dbReference>
<keyword evidence="6" id="KW-1185">Reference proteome</keyword>
<dbReference type="Gene3D" id="3.40.50.720">
    <property type="entry name" value="NAD(P)-binding Rossmann-like Domain"/>
    <property type="match status" value="1"/>
</dbReference>
<reference evidence="4 6" key="1">
    <citation type="submission" date="2015-02" db="EMBL/GenBank/DDBJ databases">
        <title>Sequencing of Listeria spp. dairy environmental strains.</title>
        <authorList>
            <person name="Muhterem-Uyar M."/>
            <person name="Wagner M."/>
            <person name="Schmitz-Esser S."/>
            <person name="Stessl B."/>
        </authorList>
    </citation>
    <scope>NUCLEOTIDE SEQUENCE [LARGE SCALE GENOMIC DNA]</scope>
    <source>
        <strain evidence="4 6">7KSM</strain>
    </source>
</reference>
<dbReference type="Proteomes" id="UP000033536">
    <property type="component" value="Unassembled WGS sequence"/>
</dbReference>
<dbReference type="PRINTS" id="PR00081">
    <property type="entry name" value="GDHRDH"/>
</dbReference>
<reference evidence="5 7" key="2">
    <citation type="submission" date="2020-03" db="EMBL/GenBank/DDBJ databases">
        <title>Soil Listeria distribution.</title>
        <authorList>
            <person name="Liao J."/>
            <person name="Wiedmann M."/>
        </authorList>
    </citation>
    <scope>NUCLEOTIDE SEQUENCE [LARGE SCALE GENOMIC DNA]</scope>
    <source>
        <strain evidence="5 7">FSL L7-1560</strain>
    </source>
</reference>
<comment type="similarity">
    <text evidence="1 3">Belongs to the short-chain dehydrogenases/reductases (SDR) family.</text>
</comment>
<dbReference type="PRINTS" id="PR00080">
    <property type="entry name" value="SDRFAMILY"/>
</dbReference>
<keyword evidence="2" id="KW-0560">Oxidoreductase</keyword>
<evidence type="ECO:0000313" key="6">
    <source>
        <dbReference type="Proteomes" id="UP000033536"/>
    </source>
</evidence>
<organism evidence="5 7">
    <name type="scientific">Listeria seeligeri</name>
    <dbReference type="NCBI Taxonomy" id="1640"/>
    <lineage>
        <taxon>Bacteria</taxon>
        <taxon>Bacillati</taxon>
        <taxon>Bacillota</taxon>
        <taxon>Bacilli</taxon>
        <taxon>Bacillales</taxon>
        <taxon>Listeriaceae</taxon>
        <taxon>Listeria</taxon>
    </lineage>
</organism>
<name>A0A7X0X2K7_LISSE</name>
<sequence>MNAFLKNKTVLITGASNGLGAEIARQVAASGANVIITARSTEKLINLQNEITTNHPVKVDYFTLDMTDFEQVKQVSEQVNQRFDMDVLVNCAGFGLFENAVDIPFETIEKMFDTNVLGLIQLTQLLLPKMQARKTGHIINIASQAAKIATPKSTVYSATKYAVLGFSNALRLELIPDNIKVTTINPGPIATNFFDVADKSGNYLDTVGKLVLKPEKVARKTVQIMGTKRREINLPFVMNVATRLYQVMPQVIEFFGKGAFLKK</sequence>
<comment type="caution">
    <text evidence="5">The sequence shown here is derived from an EMBL/GenBank/DDBJ whole genome shotgun (WGS) entry which is preliminary data.</text>
</comment>
<accession>A0A7X0X2K7</accession>
<dbReference type="InterPro" id="IPR002347">
    <property type="entry name" value="SDR_fam"/>
</dbReference>
<dbReference type="SUPFAM" id="SSF51735">
    <property type="entry name" value="NAD(P)-binding Rossmann-fold domains"/>
    <property type="match status" value="1"/>
</dbReference>
<dbReference type="GO" id="GO:0016616">
    <property type="term" value="F:oxidoreductase activity, acting on the CH-OH group of donors, NAD or NADP as acceptor"/>
    <property type="evidence" value="ECO:0007669"/>
    <property type="project" value="UniProtKB-ARBA"/>
</dbReference>
<dbReference type="PIRSF" id="PIRSF000126">
    <property type="entry name" value="11-beta-HSD1"/>
    <property type="match status" value="1"/>
</dbReference>
<dbReference type="InterPro" id="IPR036291">
    <property type="entry name" value="NAD(P)-bd_dom_sf"/>
</dbReference>
<evidence type="ECO:0000313" key="5">
    <source>
        <dbReference type="EMBL" id="MBC1486456.1"/>
    </source>
</evidence>
<dbReference type="AlphaFoldDB" id="A0A7X0X2K7"/>
<dbReference type="PANTHER" id="PTHR44196">
    <property type="entry name" value="DEHYDROGENASE/REDUCTASE SDR FAMILY MEMBER 7B"/>
    <property type="match status" value="1"/>
</dbReference>
<evidence type="ECO:0000256" key="2">
    <source>
        <dbReference type="ARBA" id="ARBA00023002"/>
    </source>
</evidence>
<gene>
    <name evidence="5" type="ORF">HB897_09475</name>
    <name evidence="4" type="ORF">UQ68_04760</name>
</gene>